<dbReference type="KEGG" id="spph:KFK14_10955"/>
<keyword evidence="1 3" id="KW-0808">Transferase</keyword>
<proteinExistence type="predicted"/>
<dbReference type="Gene3D" id="3.40.50.10540">
    <property type="entry name" value="Crotonobetainyl-coa:carnitine coa-transferase, domain 1"/>
    <property type="match status" value="1"/>
</dbReference>
<dbReference type="Pfam" id="PF02515">
    <property type="entry name" value="CoA_transf_3"/>
    <property type="match status" value="1"/>
</dbReference>
<reference evidence="3" key="1">
    <citation type="submission" date="2021-04" db="EMBL/GenBank/DDBJ databases">
        <title>Isolation of p-tert-butylphenol degrading bacteria Sphingobium phenoxybenzoativorans Tas13 from active sludge.</title>
        <authorList>
            <person name="Li Y."/>
        </authorList>
    </citation>
    <scope>NUCLEOTIDE SEQUENCE</scope>
    <source>
        <strain evidence="3">Tas13</strain>
    </source>
</reference>
<dbReference type="PANTHER" id="PTHR48207:SF3">
    <property type="entry name" value="SUCCINATE--HYDROXYMETHYLGLUTARATE COA-TRANSFERASE"/>
    <property type="match status" value="1"/>
</dbReference>
<dbReference type="InterPro" id="IPR044855">
    <property type="entry name" value="CoA-Trfase_III_dom3_sf"/>
</dbReference>
<name>A0A975KAL5_9SPHN</name>
<sequence length="416" mass="43875">MSTSSGALSNWAGPLQGTRVIDLTRILSGPFATQMLGDLGAEIIKIERPGTGDETRGFAPFIGGESHYFLGVNRNKKSLALDLSDPRGRDILIDLVREADVLIENFRPGVMERLGLSYAVLAEANPRLVYCAISGFGQDGPLRDAPAFDIVIQALTGVLSLNGEPGGVPTKLGIPLGDMAGGLFGAIAILAALNERASTGVGRQIDVSLFDSLIGMLGYYAQLAFVTGRDPEPTGSRHPNIVPYGVYPASDGSMVIACLTQIFWVKLCAGLGISDMAEDPRFATVTGRVAHRDIIDAAVSERTRTFTVEQLGKILQDADIPSAPILGVTAALTHPQSVARNMVVEVDHSSAGEMQMTGRSIKFPGSPQSASSAPPRIGENGPQILRDLLGMSDGDIARLADAKVIETPNSVLQESA</sequence>
<feature type="compositionally biased region" description="Low complexity" evidence="2">
    <location>
        <begin position="364"/>
        <end position="375"/>
    </location>
</feature>
<feature type="region of interest" description="Disordered" evidence="2">
    <location>
        <begin position="362"/>
        <end position="381"/>
    </location>
</feature>
<dbReference type="PANTHER" id="PTHR48207">
    <property type="entry name" value="SUCCINATE--HYDROXYMETHYLGLUTARATE COA-TRANSFERASE"/>
    <property type="match status" value="1"/>
</dbReference>
<dbReference type="InterPro" id="IPR023606">
    <property type="entry name" value="CoA-Trfase_III_dom_1_sf"/>
</dbReference>
<dbReference type="GO" id="GO:0008410">
    <property type="term" value="F:CoA-transferase activity"/>
    <property type="evidence" value="ECO:0007669"/>
    <property type="project" value="TreeGrafter"/>
</dbReference>
<dbReference type="InterPro" id="IPR003673">
    <property type="entry name" value="CoA-Trfase_fam_III"/>
</dbReference>
<evidence type="ECO:0000256" key="2">
    <source>
        <dbReference type="SAM" id="MobiDB-lite"/>
    </source>
</evidence>
<evidence type="ECO:0000313" key="4">
    <source>
        <dbReference type="Proteomes" id="UP000681425"/>
    </source>
</evidence>
<dbReference type="SUPFAM" id="SSF89796">
    <property type="entry name" value="CoA-transferase family III (CaiB/BaiF)"/>
    <property type="match status" value="1"/>
</dbReference>
<gene>
    <name evidence="3" type="ORF">KFK14_10955</name>
</gene>
<evidence type="ECO:0000256" key="1">
    <source>
        <dbReference type="ARBA" id="ARBA00022679"/>
    </source>
</evidence>
<dbReference type="Gene3D" id="3.30.1540.10">
    <property type="entry name" value="formyl-coa transferase, domain 3"/>
    <property type="match status" value="1"/>
</dbReference>
<dbReference type="RefSeq" id="WP_212610809.1">
    <property type="nucleotide sequence ID" value="NZ_CP073910.1"/>
</dbReference>
<dbReference type="InterPro" id="IPR050483">
    <property type="entry name" value="CoA-transferase_III_domain"/>
</dbReference>
<dbReference type="AlphaFoldDB" id="A0A975KAL5"/>
<evidence type="ECO:0000313" key="3">
    <source>
        <dbReference type="EMBL" id="QUT07850.1"/>
    </source>
</evidence>
<protein>
    <submittedName>
        <fullName evidence="3">CoA transferase</fullName>
    </submittedName>
</protein>
<keyword evidence="4" id="KW-1185">Reference proteome</keyword>
<accession>A0A975KAL5</accession>
<dbReference type="Proteomes" id="UP000681425">
    <property type="component" value="Chromosome"/>
</dbReference>
<dbReference type="EMBL" id="CP073910">
    <property type="protein sequence ID" value="QUT07850.1"/>
    <property type="molecule type" value="Genomic_DNA"/>
</dbReference>
<organism evidence="3 4">
    <name type="scientific">Sphingobium phenoxybenzoativorans</name>
    <dbReference type="NCBI Taxonomy" id="1592790"/>
    <lineage>
        <taxon>Bacteria</taxon>
        <taxon>Pseudomonadati</taxon>
        <taxon>Pseudomonadota</taxon>
        <taxon>Alphaproteobacteria</taxon>
        <taxon>Sphingomonadales</taxon>
        <taxon>Sphingomonadaceae</taxon>
        <taxon>Sphingobium</taxon>
    </lineage>
</organism>